<comment type="similarity">
    <text evidence="2">Belongs to the dicarboxylate/amino acid:cation symporter (DAACS) (TC 2.A.23) family.</text>
</comment>
<keyword evidence="8 9" id="KW-0472">Membrane</keyword>
<dbReference type="PANTHER" id="PTHR42865:SF1">
    <property type="entry name" value="AEROBIC C4-DICARBOXYLATE TRANSPORT PROTEIN"/>
    <property type="match status" value="1"/>
</dbReference>
<proteinExistence type="inferred from homology"/>
<dbReference type="GO" id="GO:0015141">
    <property type="term" value="F:succinate transmembrane transporter activity"/>
    <property type="evidence" value="ECO:0007669"/>
    <property type="project" value="TreeGrafter"/>
</dbReference>
<name>A0A6B9FL41_9HYPH</name>
<evidence type="ECO:0000256" key="1">
    <source>
        <dbReference type="ARBA" id="ARBA00004429"/>
    </source>
</evidence>
<reference evidence="10 11" key="2">
    <citation type="journal article" date="2013" name="Genome Announc.">
        <title>Draft Genome Sequence of Methylobacterium mesophilicum Strain SR1.6/6, Isolated from Citrus sinensis.</title>
        <authorList>
            <person name="Marinho Almeida D."/>
            <person name="Dini-Andreote F."/>
            <person name="Camargo Neves A.A."/>
            <person name="Juca Ramos R.T."/>
            <person name="Andreote F.D."/>
            <person name="Carneiro A.R."/>
            <person name="Oliveira de Souza Lima A."/>
            <person name="Caracciolo Gomes de Sa P.H."/>
            <person name="Ribeiro Barbosa M.S."/>
            <person name="Araujo W.L."/>
            <person name="Silva A."/>
        </authorList>
    </citation>
    <scope>NUCLEOTIDE SEQUENCE [LARGE SCALE GENOMIC DNA]</scope>
    <source>
        <strain evidence="10 11">SR1.6/6</strain>
    </source>
</reference>
<dbReference type="PRINTS" id="PR00173">
    <property type="entry name" value="EDTRNSPORT"/>
</dbReference>
<dbReference type="NCBIfam" id="NF002461">
    <property type="entry name" value="PRK01663.1"/>
    <property type="match status" value="1"/>
</dbReference>
<evidence type="ECO:0000313" key="10">
    <source>
        <dbReference type="EMBL" id="QGY01845.1"/>
    </source>
</evidence>
<dbReference type="PANTHER" id="PTHR42865">
    <property type="entry name" value="PROTON/GLUTAMATE-ASPARTATE SYMPORTER"/>
    <property type="match status" value="1"/>
</dbReference>
<evidence type="ECO:0000256" key="6">
    <source>
        <dbReference type="ARBA" id="ARBA00022847"/>
    </source>
</evidence>
<evidence type="ECO:0000256" key="7">
    <source>
        <dbReference type="ARBA" id="ARBA00022989"/>
    </source>
</evidence>
<evidence type="ECO:0000256" key="9">
    <source>
        <dbReference type="SAM" id="Phobius"/>
    </source>
</evidence>
<feature type="transmembrane region" description="Helical" evidence="9">
    <location>
        <begin position="298"/>
        <end position="320"/>
    </location>
</feature>
<organism evidence="10 11">
    <name type="scientific">Methylobacterium mesophilicum SR1.6/6</name>
    <dbReference type="NCBI Taxonomy" id="908290"/>
    <lineage>
        <taxon>Bacteria</taxon>
        <taxon>Pseudomonadati</taxon>
        <taxon>Pseudomonadota</taxon>
        <taxon>Alphaproteobacteria</taxon>
        <taxon>Hyphomicrobiales</taxon>
        <taxon>Methylobacteriaceae</taxon>
        <taxon>Methylobacterium</taxon>
    </lineage>
</organism>
<dbReference type="PROSITE" id="PS00713">
    <property type="entry name" value="NA_DICARBOXYL_SYMP_1"/>
    <property type="match status" value="1"/>
</dbReference>
<evidence type="ECO:0000256" key="2">
    <source>
        <dbReference type="ARBA" id="ARBA00006148"/>
    </source>
</evidence>
<keyword evidence="7 9" id="KW-1133">Transmembrane helix</keyword>
<dbReference type="SUPFAM" id="SSF118215">
    <property type="entry name" value="Proton glutamate symport protein"/>
    <property type="match status" value="1"/>
</dbReference>
<dbReference type="GO" id="GO:0015366">
    <property type="term" value="F:malate:proton symporter activity"/>
    <property type="evidence" value="ECO:0007669"/>
    <property type="project" value="TreeGrafter"/>
</dbReference>
<dbReference type="InterPro" id="IPR036458">
    <property type="entry name" value="Na:dicarbo_symporter_sf"/>
</dbReference>
<evidence type="ECO:0000313" key="11">
    <source>
        <dbReference type="Proteomes" id="UP000012488"/>
    </source>
</evidence>
<dbReference type="GO" id="GO:0015138">
    <property type="term" value="F:fumarate transmembrane transporter activity"/>
    <property type="evidence" value="ECO:0007669"/>
    <property type="project" value="TreeGrafter"/>
</dbReference>
<dbReference type="GO" id="GO:0070778">
    <property type="term" value="P:L-aspartate transmembrane transport"/>
    <property type="evidence" value="ECO:0007669"/>
    <property type="project" value="TreeGrafter"/>
</dbReference>
<evidence type="ECO:0000256" key="8">
    <source>
        <dbReference type="ARBA" id="ARBA00023136"/>
    </source>
</evidence>
<feature type="transmembrane region" description="Helical" evidence="9">
    <location>
        <begin position="77"/>
        <end position="100"/>
    </location>
</feature>
<dbReference type="Proteomes" id="UP000012488">
    <property type="component" value="Chromosome"/>
</dbReference>
<keyword evidence="4" id="KW-1003">Cell membrane</keyword>
<dbReference type="Gene3D" id="1.10.3860.10">
    <property type="entry name" value="Sodium:dicarboxylate symporter"/>
    <property type="match status" value="1"/>
</dbReference>
<accession>A0A6B9FL41</accession>
<keyword evidence="3" id="KW-0813">Transport</keyword>
<evidence type="ECO:0000256" key="3">
    <source>
        <dbReference type="ARBA" id="ARBA00022448"/>
    </source>
</evidence>
<dbReference type="GO" id="GO:0005886">
    <property type="term" value="C:plasma membrane"/>
    <property type="evidence" value="ECO:0007669"/>
    <property type="project" value="UniProtKB-SubCell"/>
</dbReference>
<evidence type="ECO:0000256" key="5">
    <source>
        <dbReference type="ARBA" id="ARBA00022692"/>
    </source>
</evidence>
<feature type="transmembrane region" description="Helical" evidence="9">
    <location>
        <begin position="150"/>
        <end position="168"/>
    </location>
</feature>
<feature type="transmembrane region" description="Helical" evidence="9">
    <location>
        <begin position="9"/>
        <end position="27"/>
    </location>
</feature>
<dbReference type="RefSeq" id="WP_158168603.1">
    <property type="nucleotide sequence ID" value="NZ_CP043538.1"/>
</dbReference>
<dbReference type="FunFam" id="1.10.3860.10:FF:000001">
    <property type="entry name" value="C4-dicarboxylate transport protein"/>
    <property type="match status" value="1"/>
</dbReference>
<evidence type="ECO:0000256" key="4">
    <source>
        <dbReference type="ARBA" id="ARBA00022475"/>
    </source>
</evidence>
<feature type="transmembrane region" description="Helical" evidence="9">
    <location>
        <begin position="221"/>
        <end position="240"/>
    </location>
</feature>
<dbReference type="EMBL" id="CP043538">
    <property type="protein sequence ID" value="QGY01845.1"/>
    <property type="molecule type" value="Genomic_DNA"/>
</dbReference>
<feature type="transmembrane region" description="Helical" evidence="9">
    <location>
        <begin position="188"/>
        <end position="209"/>
    </location>
</feature>
<feature type="transmembrane region" description="Helical" evidence="9">
    <location>
        <begin position="332"/>
        <end position="356"/>
    </location>
</feature>
<comment type="subcellular location">
    <subcellularLocation>
        <location evidence="1">Cell inner membrane</location>
        <topology evidence="1">Multi-pass membrane protein</topology>
    </subcellularLocation>
</comment>
<feature type="transmembrane region" description="Helical" evidence="9">
    <location>
        <begin position="47"/>
        <end position="65"/>
    </location>
</feature>
<keyword evidence="6" id="KW-0769">Symport</keyword>
<protein>
    <submittedName>
        <fullName evidence="10">C4-dicarboxylate transporter DctA</fullName>
    </submittedName>
</protein>
<dbReference type="AlphaFoldDB" id="A0A6B9FL41"/>
<dbReference type="InterPro" id="IPR018107">
    <property type="entry name" value="Na-dicarboxylate_symporter_CS"/>
</dbReference>
<dbReference type="KEGG" id="mmes:MMSR116_08095"/>
<dbReference type="Pfam" id="PF00375">
    <property type="entry name" value="SDF"/>
    <property type="match status" value="1"/>
</dbReference>
<sequence length="439" mass="46236">MATGSAKSFYLQIIAAVVAGAALGHVYPEFGTALQPLGDAFVRAIRMVVAPIIFVTVVLGIAKLRDSAEVGRISLKAIVYFEVLTTLAMVIGFAVGHFVAPGEGMNIDPATLSRASVGNYVAKAATQDMVGFFVNIIPNTIVGAFASGDTLSVLLVAVLCGLALVQLGPRSTGLLVLFDDLGAMLFRVLGLIMRLAPIGVFGAVAFAIGRYGIGSLAQLGKLVLCFYLTLLAFIGLVLGPIVRLTGLRLWALARYIREEIFIALGTSTTEPVLPLLLVKLERLGCRRSVVGLTLPLGYAFNLDGTSMYFTLAIAFIAQALNIPLSFGDYVQMLAVLLLVSKGAATAPGAGFITLAATLSTVSGKIPVEGIVIILGVDRFMSEARAIGNLFGNTVATVFVAWWEKALDVEQARRVLARDDRAPAAPPALKPAQDALRRSA</sequence>
<gene>
    <name evidence="10" type="primary">dctA</name>
    <name evidence="10" type="ORF">MMSR116_08095</name>
</gene>
<dbReference type="InterPro" id="IPR001991">
    <property type="entry name" value="Na-dicarboxylate_symporter"/>
</dbReference>
<keyword evidence="5 9" id="KW-0812">Transmembrane</keyword>
<reference evidence="10 11" key="1">
    <citation type="journal article" date="2012" name="Genet. Mol. Biol.">
        <title>Analysis of 16S rRNA and mxaF genes revealing insights into Methylobacterium niche-specific plant association.</title>
        <authorList>
            <person name="Dourado M.N."/>
            <person name="Andreote F.D."/>
            <person name="Dini-Andreote F."/>
            <person name="Conti R."/>
            <person name="Araujo J.M."/>
            <person name="Araujo W.L."/>
        </authorList>
    </citation>
    <scope>NUCLEOTIDE SEQUENCE [LARGE SCALE GENOMIC DNA]</scope>
    <source>
        <strain evidence="10 11">SR1.6/6</strain>
    </source>
</reference>
<dbReference type="OrthoDB" id="9766690at2"/>